<feature type="region of interest" description="Disordered" evidence="8">
    <location>
        <begin position="63"/>
        <end position="91"/>
    </location>
</feature>
<keyword evidence="7" id="KW-0175">Coiled coil</keyword>
<keyword evidence="4" id="KW-0963">Cytoplasm</keyword>
<comment type="caution">
    <text evidence="11">The sequence shown here is derived from an EMBL/GenBank/DDBJ whole genome shotgun (WGS) entry which is preliminary data.</text>
</comment>
<keyword evidence="6" id="KW-0493">Microtubule</keyword>
<dbReference type="PANTHER" id="PTHR47972:SF30">
    <property type="entry name" value="KINESIN MOTOR DOMAIN-CONTAINING PROTEIN"/>
    <property type="match status" value="1"/>
</dbReference>
<feature type="compositionally biased region" description="Low complexity" evidence="8">
    <location>
        <begin position="73"/>
        <end position="86"/>
    </location>
</feature>
<dbReference type="Gene3D" id="2.170.140.10">
    <property type="entry name" value="Chitin binding domain"/>
    <property type="match status" value="1"/>
</dbReference>
<dbReference type="InterPro" id="IPR036961">
    <property type="entry name" value="Kinesin_motor_dom_sf"/>
</dbReference>
<keyword evidence="12" id="KW-1185">Reference proteome</keyword>
<evidence type="ECO:0000256" key="4">
    <source>
        <dbReference type="ARBA" id="ARBA00023212"/>
    </source>
</evidence>
<protein>
    <recommendedName>
        <fullName evidence="6">Kinesin-like protein</fullName>
    </recommendedName>
</protein>
<dbReference type="Gene3D" id="3.40.850.10">
    <property type="entry name" value="Kinesin motor domain"/>
    <property type="match status" value="1"/>
</dbReference>
<keyword evidence="3 5" id="KW-0067">ATP-binding</keyword>
<dbReference type="InterPro" id="IPR001752">
    <property type="entry name" value="Kinesin_motor_dom"/>
</dbReference>
<evidence type="ECO:0000256" key="8">
    <source>
        <dbReference type="SAM" id="MobiDB-lite"/>
    </source>
</evidence>
<feature type="domain" description="Kinesin motor" evidence="9">
    <location>
        <begin position="148"/>
        <end position="465"/>
    </location>
</feature>
<proteinExistence type="inferred from homology"/>
<dbReference type="GO" id="GO:0007018">
    <property type="term" value="P:microtubule-based movement"/>
    <property type="evidence" value="ECO:0007669"/>
    <property type="project" value="InterPro"/>
</dbReference>
<keyword evidence="2 5" id="KW-0547">Nucleotide-binding</keyword>
<organism evidence="11 12">
    <name type="scientific">Cylicocyclus nassatus</name>
    <name type="common">Nematode worm</name>
    <dbReference type="NCBI Taxonomy" id="53992"/>
    <lineage>
        <taxon>Eukaryota</taxon>
        <taxon>Metazoa</taxon>
        <taxon>Ecdysozoa</taxon>
        <taxon>Nematoda</taxon>
        <taxon>Chromadorea</taxon>
        <taxon>Rhabditida</taxon>
        <taxon>Rhabditina</taxon>
        <taxon>Rhabditomorpha</taxon>
        <taxon>Strongyloidea</taxon>
        <taxon>Strongylidae</taxon>
        <taxon>Cylicocyclus</taxon>
    </lineage>
</organism>
<evidence type="ECO:0000313" key="12">
    <source>
        <dbReference type="Proteomes" id="UP001176961"/>
    </source>
</evidence>
<dbReference type="Pfam" id="PF01607">
    <property type="entry name" value="CBM_14"/>
    <property type="match status" value="1"/>
</dbReference>
<comment type="similarity">
    <text evidence="5 6">Belongs to the TRAFAC class myosin-kinesin ATPase superfamily. Kinesin family.</text>
</comment>
<evidence type="ECO:0000313" key="11">
    <source>
        <dbReference type="EMBL" id="CAJ0610437.1"/>
    </source>
</evidence>
<keyword evidence="4" id="KW-0206">Cytoskeleton</keyword>
<evidence type="ECO:0000256" key="1">
    <source>
        <dbReference type="ARBA" id="ARBA00004245"/>
    </source>
</evidence>
<dbReference type="AlphaFoldDB" id="A0AA36HHW6"/>
<dbReference type="InterPro" id="IPR002557">
    <property type="entry name" value="Chitin-bd_dom"/>
</dbReference>
<keyword evidence="5 6" id="KW-0505">Motor protein</keyword>
<dbReference type="PRINTS" id="PR00380">
    <property type="entry name" value="KINESINHEAVY"/>
</dbReference>
<evidence type="ECO:0000259" key="9">
    <source>
        <dbReference type="PROSITE" id="PS50067"/>
    </source>
</evidence>
<evidence type="ECO:0000256" key="5">
    <source>
        <dbReference type="PROSITE-ProRule" id="PRU00283"/>
    </source>
</evidence>
<dbReference type="InterPro" id="IPR019821">
    <property type="entry name" value="Kinesin_motor_CS"/>
</dbReference>
<dbReference type="InterPro" id="IPR027417">
    <property type="entry name" value="P-loop_NTPase"/>
</dbReference>
<reference evidence="11" key="1">
    <citation type="submission" date="2023-07" db="EMBL/GenBank/DDBJ databases">
        <authorList>
            <consortium name="CYATHOMIX"/>
        </authorList>
    </citation>
    <scope>NUCLEOTIDE SEQUENCE</scope>
    <source>
        <strain evidence="11">N/A</strain>
    </source>
</reference>
<sequence length="772" mass="86488">MFFSVLIWKATIHLHDHERCLAFCTVYLDLKDKYRERGTADVDPTVTAPLPDPMRTGRATSAVSLTAARTQDARPPSSTARRSTSVTREDARTAELRTKLLTMEAEVNKLTAENDLMKTELSKKRTELLEKDETNRILNNYVVDLKGQIRVVVRVRPPLGKERDAPITHISYPCPFSIKLDQGNLSQTYNFQRVFGPNVTQARLFAYVEELILSCLHGYNVSIIAYGQTGSGKTFTMRGGDDDSAGVIPRAVRFLFRSRDKLSDLYWDFDFEASFLEVYNEEVYDLLANRNKLEVKIGSGVTVITGLKQRRIVNEEDIETILAVADRTRFTASTKCNEQSIRSHAVFALAIHGTNRTTGVCRSATLHLVDLAGSERVKESGAESDRFKETTYINSALSNLQNCIRSQLNKSTHIPYRNAKLTMLLWDSLGAGNSKTLVIVTLNPAITQAEETKRSLDFAQQMSFTKIGCARKQEHIHPQGAASDKHSESRSLATVHYHNTCFKVLRKSLSISFTLATWSIFPRELCLCAYHFLDKDRHVSCGLVLGDYPEKSCTPNPHHTHVSPEVTVRHESVQGVTTAKQQAAHVSLGDKLDCNGKKNGFYSRDCVKTYVYCENGSAITMNCPHDLVFNERKVQCDYLETWQTDFETSLATPTITFINPAPTVQVLIPVAQKSFDCKEKSNGYYSLRCTPDYVACVEGVATAMRKKSSLRLFGKLLKSASSTIFASYLHGFGAKRRPTYSIAIDIKLIALERRTATNPKVAPPPSYCAMRE</sequence>
<dbReference type="EMBL" id="CATQJL010000326">
    <property type="protein sequence ID" value="CAJ0610437.1"/>
    <property type="molecule type" value="Genomic_DNA"/>
</dbReference>
<dbReference type="Proteomes" id="UP001176961">
    <property type="component" value="Unassembled WGS sequence"/>
</dbReference>
<dbReference type="GO" id="GO:0005524">
    <property type="term" value="F:ATP binding"/>
    <property type="evidence" value="ECO:0007669"/>
    <property type="project" value="UniProtKB-UniRule"/>
</dbReference>
<dbReference type="GO" id="GO:0008061">
    <property type="term" value="F:chitin binding"/>
    <property type="evidence" value="ECO:0007669"/>
    <property type="project" value="InterPro"/>
</dbReference>
<gene>
    <name evidence="11" type="ORF">CYNAS_LOCUS22420</name>
</gene>
<feature type="binding site" evidence="5">
    <location>
        <begin position="227"/>
        <end position="234"/>
    </location>
    <ligand>
        <name>ATP</name>
        <dbReference type="ChEBI" id="CHEBI:30616"/>
    </ligand>
</feature>
<accession>A0AA36HHW6</accession>
<name>A0AA36HHW6_CYLNA</name>
<evidence type="ECO:0000256" key="6">
    <source>
        <dbReference type="RuleBase" id="RU000394"/>
    </source>
</evidence>
<dbReference type="InterPro" id="IPR036508">
    <property type="entry name" value="Chitin-bd_dom_sf"/>
</dbReference>
<dbReference type="SUPFAM" id="SSF57625">
    <property type="entry name" value="Invertebrate chitin-binding proteins"/>
    <property type="match status" value="1"/>
</dbReference>
<dbReference type="GO" id="GO:0005576">
    <property type="term" value="C:extracellular region"/>
    <property type="evidence" value="ECO:0007669"/>
    <property type="project" value="InterPro"/>
</dbReference>
<feature type="coiled-coil region" evidence="7">
    <location>
        <begin position="93"/>
        <end position="127"/>
    </location>
</feature>
<dbReference type="GO" id="GO:0005874">
    <property type="term" value="C:microtubule"/>
    <property type="evidence" value="ECO:0007669"/>
    <property type="project" value="UniProtKB-KW"/>
</dbReference>
<dbReference type="GO" id="GO:0003777">
    <property type="term" value="F:microtubule motor activity"/>
    <property type="evidence" value="ECO:0007669"/>
    <property type="project" value="InterPro"/>
</dbReference>
<dbReference type="SMART" id="SM00129">
    <property type="entry name" value="KISc"/>
    <property type="match status" value="1"/>
</dbReference>
<dbReference type="PANTHER" id="PTHR47972">
    <property type="entry name" value="KINESIN-LIKE PROTEIN KLP-3"/>
    <property type="match status" value="1"/>
</dbReference>
<dbReference type="PROSITE" id="PS50940">
    <property type="entry name" value="CHIT_BIND_II"/>
    <property type="match status" value="1"/>
</dbReference>
<dbReference type="Pfam" id="PF00225">
    <property type="entry name" value="Kinesin"/>
    <property type="match status" value="1"/>
</dbReference>
<dbReference type="GO" id="GO:0008017">
    <property type="term" value="F:microtubule binding"/>
    <property type="evidence" value="ECO:0007669"/>
    <property type="project" value="InterPro"/>
</dbReference>
<evidence type="ECO:0000256" key="2">
    <source>
        <dbReference type="ARBA" id="ARBA00022741"/>
    </source>
</evidence>
<dbReference type="SUPFAM" id="SSF52540">
    <property type="entry name" value="P-loop containing nucleoside triphosphate hydrolases"/>
    <property type="match status" value="1"/>
</dbReference>
<dbReference type="PROSITE" id="PS50067">
    <property type="entry name" value="KINESIN_MOTOR_2"/>
    <property type="match status" value="1"/>
</dbReference>
<evidence type="ECO:0000256" key="3">
    <source>
        <dbReference type="ARBA" id="ARBA00022840"/>
    </source>
</evidence>
<dbReference type="PROSITE" id="PS00411">
    <property type="entry name" value="KINESIN_MOTOR_1"/>
    <property type="match status" value="1"/>
</dbReference>
<comment type="subcellular location">
    <subcellularLocation>
        <location evidence="1">Cytoplasm</location>
        <location evidence="1">Cytoskeleton</location>
    </subcellularLocation>
</comment>
<evidence type="ECO:0000259" key="10">
    <source>
        <dbReference type="PROSITE" id="PS50940"/>
    </source>
</evidence>
<dbReference type="InterPro" id="IPR027640">
    <property type="entry name" value="Kinesin-like_fam"/>
</dbReference>
<dbReference type="SMART" id="SM00494">
    <property type="entry name" value="ChtBD2"/>
    <property type="match status" value="1"/>
</dbReference>
<feature type="domain" description="Chitin-binding type-2" evidence="10">
    <location>
        <begin position="591"/>
        <end position="638"/>
    </location>
</feature>
<evidence type="ECO:0000256" key="7">
    <source>
        <dbReference type="SAM" id="Coils"/>
    </source>
</evidence>